<evidence type="ECO:0000256" key="8">
    <source>
        <dbReference type="SAM" id="Phobius"/>
    </source>
</evidence>
<dbReference type="InterPro" id="IPR004552">
    <property type="entry name" value="AGP_acyltrans"/>
</dbReference>
<feature type="transmembrane region" description="Helical" evidence="8">
    <location>
        <begin position="139"/>
        <end position="161"/>
    </location>
</feature>
<organism evidence="11 12">
    <name type="scientific">Stephanodiscus triporus</name>
    <dbReference type="NCBI Taxonomy" id="2934178"/>
    <lineage>
        <taxon>Eukaryota</taxon>
        <taxon>Sar</taxon>
        <taxon>Stramenopiles</taxon>
        <taxon>Ochrophyta</taxon>
        <taxon>Bacillariophyta</taxon>
        <taxon>Coscinodiscophyceae</taxon>
        <taxon>Thalassiosirophycidae</taxon>
        <taxon>Stephanodiscales</taxon>
        <taxon>Stephanodiscaceae</taxon>
        <taxon>Stephanodiscus</taxon>
    </lineage>
</organism>
<dbReference type="SMART" id="SM00563">
    <property type="entry name" value="PlsC"/>
    <property type="match status" value="1"/>
</dbReference>
<evidence type="ECO:0000256" key="5">
    <source>
        <dbReference type="ARBA" id="ARBA00023098"/>
    </source>
</evidence>
<evidence type="ECO:0000256" key="7">
    <source>
        <dbReference type="RuleBase" id="RU361267"/>
    </source>
</evidence>
<keyword evidence="12" id="KW-1185">Reference proteome</keyword>
<evidence type="ECO:0000256" key="1">
    <source>
        <dbReference type="ARBA" id="ARBA00005189"/>
    </source>
</evidence>
<feature type="signal peptide" evidence="9">
    <location>
        <begin position="1"/>
        <end position="22"/>
    </location>
</feature>
<evidence type="ECO:0000256" key="9">
    <source>
        <dbReference type="SAM" id="SignalP"/>
    </source>
</evidence>
<keyword evidence="7" id="KW-0594">Phospholipid biosynthesis</keyword>
<keyword evidence="3 7" id="KW-0444">Lipid biosynthesis</keyword>
<keyword evidence="6 7" id="KW-0012">Acyltransferase</keyword>
<dbReference type="EC" id="2.3.1.51" evidence="7"/>
<evidence type="ECO:0000259" key="10">
    <source>
        <dbReference type="SMART" id="SM00563"/>
    </source>
</evidence>
<name>A0ABD3PJD4_9STRA</name>
<keyword evidence="7" id="KW-1208">Phospholipid metabolism</keyword>
<evidence type="ECO:0000256" key="3">
    <source>
        <dbReference type="ARBA" id="ARBA00022516"/>
    </source>
</evidence>
<evidence type="ECO:0000313" key="12">
    <source>
        <dbReference type="Proteomes" id="UP001530315"/>
    </source>
</evidence>
<dbReference type="CDD" id="cd07989">
    <property type="entry name" value="LPLAT_AGPAT-like"/>
    <property type="match status" value="1"/>
</dbReference>
<dbReference type="AlphaFoldDB" id="A0ABD3PJD4"/>
<dbReference type="Proteomes" id="UP001530315">
    <property type="component" value="Unassembled WGS sequence"/>
</dbReference>
<feature type="domain" description="Phospholipid/glycerol acyltransferase" evidence="10">
    <location>
        <begin position="185"/>
        <end position="300"/>
    </location>
</feature>
<dbReference type="GO" id="GO:0008654">
    <property type="term" value="P:phospholipid biosynthetic process"/>
    <property type="evidence" value="ECO:0007669"/>
    <property type="project" value="UniProtKB-KW"/>
</dbReference>
<comment type="catalytic activity">
    <reaction evidence="7">
        <text>a 1-acyl-sn-glycero-3-phosphate + an acyl-CoA = a 1,2-diacyl-sn-glycero-3-phosphate + CoA</text>
        <dbReference type="Rhea" id="RHEA:19709"/>
        <dbReference type="ChEBI" id="CHEBI:57287"/>
        <dbReference type="ChEBI" id="CHEBI:57970"/>
        <dbReference type="ChEBI" id="CHEBI:58342"/>
        <dbReference type="ChEBI" id="CHEBI:58608"/>
        <dbReference type="EC" id="2.3.1.51"/>
    </reaction>
</comment>
<keyword evidence="8" id="KW-0472">Membrane</keyword>
<keyword evidence="8" id="KW-1133">Transmembrane helix</keyword>
<proteinExistence type="inferred from homology"/>
<gene>
    <name evidence="11" type="ORF">ACHAW5_006602</name>
</gene>
<dbReference type="PANTHER" id="PTHR10434">
    <property type="entry name" value="1-ACYL-SN-GLYCEROL-3-PHOSPHATE ACYLTRANSFERASE"/>
    <property type="match status" value="1"/>
</dbReference>
<comment type="domain">
    <text evidence="7">The HXXXXD motif is essential for acyltransferase activity and may constitute the binding site for the phosphate moiety of the glycerol-3-phosphate.</text>
</comment>
<dbReference type="NCBIfam" id="TIGR00530">
    <property type="entry name" value="AGP_acyltrn"/>
    <property type="match status" value="1"/>
</dbReference>
<comment type="pathway">
    <text evidence="1">Lipid metabolism.</text>
</comment>
<evidence type="ECO:0000256" key="6">
    <source>
        <dbReference type="ARBA" id="ARBA00023315"/>
    </source>
</evidence>
<evidence type="ECO:0000313" key="11">
    <source>
        <dbReference type="EMBL" id="KAL3788154.1"/>
    </source>
</evidence>
<feature type="chain" id="PRO_5044813405" description="1-acyl-sn-glycerol-3-phosphate acyltransferase" evidence="9">
    <location>
        <begin position="23"/>
        <end position="367"/>
    </location>
</feature>
<keyword evidence="9" id="KW-0732">Signal</keyword>
<feature type="transmembrane region" description="Helical" evidence="8">
    <location>
        <begin position="101"/>
        <end position="118"/>
    </location>
</feature>
<sequence length="367" mass="40604">MKIKYCPPFLVILSAFVQGLSLVPRQIVTPRHAHLSIDCRRSSPRSYTSSLFAASLSADASYNNGGGAESSDSLNVNYGPAIKLGKLKINLFGALFGTWEIFWGIFYWYPAMTLYGLLRSISSKLPGDIMQKIDPYRRVPICVAYCWGLLSMGLFGLWPVVEGRENLEVLREIDDNGKKGKLKPAMYVANHCSWMDIPYVCRVLGFQNCKTIAKAELLKVPILGRALKVAGHVTVDRADRKSSMKAYKDGVQWLKDGVNLVTFPEGTRSKDGRLKSFKKGAFKMAQTAGASVVPMSIHYAHKIQPLDYAFPAKSSVWSRPKALIKIGKPIATDAKSDDELLEEVWQAIADALPESQKPTKDTPVGVK</sequence>
<dbReference type="Pfam" id="PF01553">
    <property type="entry name" value="Acyltransferase"/>
    <property type="match status" value="1"/>
</dbReference>
<protein>
    <recommendedName>
        <fullName evidence="7">1-acyl-sn-glycerol-3-phosphate acyltransferase</fullName>
        <ecNumber evidence="7">2.3.1.51</ecNumber>
    </recommendedName>
</protein>
<comment type="caution">
    <text evidence="11">The sequence shown here is derived from an EMBL/GenBank/DDBJ whole genome shotgun (WGS) entry which is preliminary data.</text>
</comment>
<reference evidence="11 12" key="1">
    <citation type="submission" date="2024-10" db="EMBL/GenBank/DDBJ databases">
        <title>Updated reference genomes for cyclostephanoid diatoms.</title>
        <authorList>
            <person name="Roberts W.R."/>
            <person name="Alverson A.J."/>
        </authorList>
    </citation>
    <scope>NUCLEOTIDE SEQUENCE [LARGE SCALE GENOMIC DNA]</scope>
    <source>
        <strain evidence="11 12">AJA276-08</strain>
    </source>
</reference>
<keyword evidence="8" id="KW-0812">Transmembrane</keyword>
<dbReference type="EMBL" id="JALLAZ020000740">
    <property type="protein sequence ID" value="KAL3788154.1"/>
    <property type="molecule type" value="Genomic_DNA"/>
</dbReference>
<keyword evidence="5 7" id="KW-0443">Lipid metabolism</keyword>
<comment type="similarity">
    <text evidence="2 7">Belongs to the 1-acyl-sn-glycerol-3-phosphate acyltransferase family.</text>
</comment>
<accession>A0ABD3PJD4</accession>
<dbReference type="GO" id="GO:0003841">
    <property type="term" value="F:1-acylglycerol-3-phosphate O-acyltransferase activity"/>
    <property type="evidence" value="ECO:0007669"/>
    <property type="project" value="UniProtKB-UniRule"/>
</dbReference>
<keyword evidence="4 7" id="KW-0808">Transferase</keyword>
<evidence type="ECO:0000256" key="2">
    <source>
        <dbReference type="ARBA" id="ARBA00008655"/>
    </source>
</evidence>
<dbReference type="SUPFAM" id="SSF69593">
    <property type="entry name" value="Glycerol-3-phosphate (1)-acyltransferase"/>
    <property type="match status" value="1"/>
</dbReference>
<dbReference type="PANTHER" id="PTHR10434:SF64">
    <property type="entry name" value="1-ACYL-SN-GLYCEROL-3-PHOSPHATE ACYLTRANSFERASE-RELATED"/>
    <property type="match status" value="1"/>
</dbReference>
<evidence type="ECO:0000256" key="4">
    <source>
        <dbReference type="ARBA" id="ARBA00022679"/>
    </source>
</evidence>
<dbReference type="InterPro" id="IPR002123">
    <property type="entry name" value="Plipid/glycerol_acylTrfase"/>
</dbReference>